<evidence type="ECO:0000313" key="10">
    <source>
        <dbReference type="EMBL" id="KON31202.1"/>
    </source>
</evidence>
<keyword evidence="5" id="KW-0663">Pyridoxal phosphate</keyword>
<dbReference type="AlphaFoldDB" id="A0A0M0BRI5"/>
<dbReference type="PATRIC" id="fig|1685125.3.peg.108"/>
<organism evidence="10 11">
    <name type="scientific">miscellaneous Crenarchaeota group-1 archaeon SG8-32-3</name>
    <dbReference type="NCBI Taxonomy" id="1685125"/>
    <lineage>
        <taxon>Archaea</taxon>
        <taxon>Candidatus Bathyarchaeota</taxon>
        <taxon>MCG-1</taxon>
    </lineage>
</organism>
<evidence type="ECO:0000256" key="2">
    <source>
        <dbReference type="ARBA" id="ARBA00022485"/>
    </source>
</evidence>
<dbReference type="Pfam" id="PF04055">
    <property type="entry name" value="Radical_SAM"/>
    <property type="match status" value="1"/>
</dbReference>
<comment type="cofactor">
    <cofactor evidence="1">
        <name>pyridoxal 5'-phosphate</name>
        <dbReference type="ChEBI" id="CHEBI:597326"/>
    </cofactor>
</comment>
<evidence type="ECO:0000259" key="9">
    <source>
        <dbReference type="PROSITE" id="PS51918"/>
    </source>
</evidence>
<dbReference type="InterPro" id="IPR058240">
    <property type="entry name" value="rSAM_sf"/>
</dbReference>
<dbReference type="SUPFAM" id="SSF102114">
    <property type="entry name" value="Radical SAM enzymes"/>
    <property type="match status" value="1"/>
</dbReference>
<keyword evidence="7 8" id="KW-0411">Iron-sulfur</keyword>
<comment type="caution">
    <text evidence="10">The sequence shown here is derived from an EMBL/GenBank/DDBJ whole genome shotgun (WGS) entry which is preliminary data.</text>
</comment>
<keyword evidence="4 8" id="KW-0479">Metal-binding</keyword>
<dbReference type="PIRSF" id="PIRSF004911">
    <property type="entry name" value="DUF160"/>
    <property type="match status" value="1"/>
</dbReference>
<dbReference type="InterPro" id="IPR007197">
    <property type="entry name" value="rSAM"/>
</dbReference>
<evidence type="ECO:0000256" key="3">
    <source>
        <dbReference type="ARBA" id="ARBA00022691"/>
    </source>
</evidence>
<keyword evidence="3" id="KW-0949">S-adenosyl-L-methionine</keyword>
<dbReference type="GO" id="GO:0051539">
    <property type="term" value="F:4 iron, 4 sulfur cluster binding"/>
    <property type="evidence" value="ECO:0007669"/>
    <property type="project" value="UniProtKB-KW"/>
</dbReference>
<feature type="binding site" evidence="8">
    <location>
        <position position="110"/>
    </location>
    <ligand>
        <name>[4Fe-4S] cluster</name>
        <dbReference type="ChEBI" id="CHEBI:49883"/>
        <note>4Fe-4S-S-AdoMet</note>
    </ligand>
</feature>
<feature type="binding site" evidence="8">
    <location>
        <position position="106"/>
    </location>
    <ligand>
        <name>[4Fe-4S] cluster</name>
        <dbReference type="ChEBI" id="CHEBI:49883"/>
        <note>4Fe-4S-S-AdoMet</note>
    </ligand>
</feature>
<name>A0A0M0BRI5_9ARCH</name>
<dbReference type="SFLD" id="SFLDG01070">
    <property type="entry name" value="PLP-dependent"/>
    <property type="match status" value="1"/>
</dbReference>
<dbReference type="PANTHER" id="PTHR30538">
    <property type="entry name" value="LYSINE 2,3-AMINOMUTASE-RELATED"/>
    <property type="match status" value="1"/>
</dbReference>
<dbReference type="NCBIfam" id="TIGR00238">
    <property type="entry name" value="KamA family radical SAM protein"/>
    <property type="match status" value="1"/>
</dbReference>
<evidence type="ECO:0000256" key="1">
    <source>
        <dbReference type="ARBA" id="ARBA00001933"/>
    </source>
</evidence>
<dbReference type="EMBL" id="LFWV01000040">
    <property type="protein sequence ID" value="KON31202.1"/>
    <property type="molecule type" value="Genomic_DNA"/>
</dbReference>
<dbReference type="PANTHER" id="PTHR30538:SF0">
    <property type="entry name" value="L-LYSINE 2,3-AMINOMUTASE AQ_1632-RELATED"/>
    <property type="match status" value="1"/>
</dbReference>
<evidence type="ECO:0000256" key="7">
    <source>
        <dbReference type="ARBA" id="ARBA00023014"/>
    </source>
</evidence>
<evidence type="ECO:0000256" key="5">
    <source>
        <dbReference type="ARBA" id="ARBA00022898"/>
    </source>
</evidence>
<dbReference type="Gene3D" id="3.20.20.70">
    <property type="entry name" value="Aldolase class I"/>
    <property type="match status" value="1"/>
</dbReference>
<sequence length="367" mass="42015">MPEYKELEEVIDSVEQIAHKLGLSPTETEKLKQVALIHPMRISPYYLSLIDWNDPDDPIRKMAVPSLEEFNLDGSYDTSGEAENTKMPGLQHKYAETALILATNRCATYCRYCFRKRLVGLPTEEIVKRFQEAADYIAEHEEINNVLISGGDPLVLSNEVIKNFLEALATIDHLSFIRFGSKTPVTLPSRLKDPELLALFKRYSQIDRRLYVVTQFNHPREITPQSISAVSKLMNAGVLLNNQTVLLKGVNDDPETLKTLMNSLVSIGVTPYYVFQCRPVKRVKTHFQVPICEGVRIVEEAKAKCNGHSKRFKYVMSHKTGKIEILGTMNGKIYFKYHEAKDRKNLGKMFKRRVDEKAGWLDDFEEK</sequence>
<feature type="domain" description="Radical SAM core" evidence="9">
    <location>
        <begin position="92"/>
        <end position="311"/>
    </location>
</feature>
<reference evidence="11" key="1">
    <citation type="submission" date="2015-06" db="EMBL/GenBank/DDBJ databases">
        <title>New insights into the roles of widespread benthic archaea in carbon and nitrogen cycling.</title>
        <authorList>
            <person name="Lazar C.S."/>
            <person name="Baker B.J."/>
            <person name="Seitz K.W."/>
            <person name="Hyde A.S."/>
            <person name="Dick G.J."/>
            <person name="Hinrichs K.-U."/>
            <person name="Teske A.P."/>
        </authorList>
    </citation>
    <scope>NUCLEOTIDE SEQUENCE [LARGE SCALE GENOMIC DNA]</scope>
</reference>
<protein>
    <submittedName>
        <fullName evidence="10">Lysine 2,3-aminomutase</fullName>
    </submittedName>
</protein>
<dbReference type="InterPro" id="IPR003739">
    <property type="entry name" value="Lys_aminomutase/Glu_NH3_mut"/>
</dbReference>
<evidence type="ECO:0000256" key="8">
    <source>
        <dbReference type="PIRSR" id="PIRSR004911-1"/>
    </source>
</evidence>
<proteinExistence type="predicted"/>
<dbReference type="GO" id="GO:0046872">
    <property type="term" value="F:metal ion binding"/>
    <property type="evidence" value="ECO:0007669"/>
    <property type="project" value="UniProtKB-KW"/>
</dbReference>
<evidence type="ECO:0000256" key="6">
    <source>
        <dbReference type="ARBA" id="ARBA00023004"/>
    </source>
</evidence>
<dbReference type="InterPro" id="IPR013785">
    <property type="entry name" value="Aldolase_TIM"/>
</dbReference>
<dbReference type="GO" id="GO:0003824">
    <property type="term" value="F:catalytic activity"/>
    <property type="evidence" value="ECO:0007669"/>
    <property type="project" value="InterPro"/>
</dbReference>
<evidence type="ECO:0000313" key="11">
    <source>
        <dbReference type="Proteomes" id="UP000054016"/>
    </source>
</evidence>
<accession>A0A0M0BRI5</accession>
<dbReference type="PROSITE" id="PS51918">
    <property type="entry name" value="RADICAL_SAM"/>
    <property type="match status" value="1"/>
</dbReference>
<dbReference type="CDD" id="cd01335">
    <property type="entry name" value="Radical_SAM"/>
    <property type="match status" value="1"/>
</dbReference>
<dbReference type="SFLD" id="SFLDS00029">
    <property type="entry name" value="Radical_SAM"/>
    <property type="match status" value="1"/>
</dbReference>
<gene>
    <name evidence="10" type="ORF">AC478_03195</name>
</gene>
<dbReference type="Proteomes" id="UP000054016">
    <property type="component" value="Unassembled WGS sequence"/>
</dbReference>
<evidence type="ECO:0000256" key="4">
    <source>
        <dbReference type="ARBA" id="ARBA00022723"/>
    </source>
</evidence>
<keyword evidence="6" id="KW-0408">Iron</keyword>
<keyword evidence="2 8" id="KW-0004">4Fe-4S</keyword>
<feature type="binding site" evidence="8">
    <location>
        <position position="113"/>
    </location>
    <ligand>
        <name>[4Fe-4S] cluster</name>
        <dbReference type="ChEBI" id="CHEBI:49883"/>
        <note>4Fe-4S-S-AdoMet</note>
    </ligand>
</feature>